<sequence length="221" mass="24088">MNTTFQKALTTLEQTLTTLLTSLTTPTASTAPTAALNLLTADDHLTTALTTLRQHQANHLLIQHLRTEATTLETQVHQTLKQTERLEKAARSHSPDTSDSETETREVDYRTLVDFARRISRYNQAAAEEAGGVDEATRDATAWLDESAVLARGVYLMGYPVEERIRRGVMGGDWEGLVFEGGTVDVDVAGEGRAGRGFVAGEGRAKGTLDLDLDDEDEEGV</sequence>
<keyword evidence="11" id="KW-1185">Reference proteome</keyword>
<evidence type="ECO:0000256" key="1">
    <source>
        <dbReference type="ARBA" id="ARBA00004123"/>
    </source>
</evidence>
<proteinExistence type="inferred from homology"/>
<evidence type="ECO:0000256" key="7">
    <source>
        <dbReference type="ARBA" id="ARBA00031257"/>
    </source>
</evidence>
<dbReference type="InterPro" id="IPR019258">
    <property type="entry name" value="Mediator_Med4"/>
</dbReference>
<dbReference type="Pfam" id="PF10018">
    <property type="entry name" value="Med4"/>
    <property type="match status" value="1"/>
</dbReference>
<feature type="region of interest" description="Disordered" evidence="9">
    <location>
        <begin position="82"/>
        <end position="105"/>
    </location>
</feature>
<keyword evidence="5 8" id="KW-0804">Transcription</keyword>
<evidence type="ECO:0000256" key="4">
    <source>
        <dbReference type="ARBA" id="ARBA00023015"/>
    </source>
</evidence>
<comment type="function">
    <text evidence="8">Component of the Mediator complex, a coactivator involved in the regulated transcription of nearly all RNA polymerase II-dependent genes. Mediator functions as a bridge to convey information from gene-specific regulatory proteins to the basal RNA polymerase II transcription machinery. Mediator is recruited to promoters by direct interactions with regulatory proteins and serves as a scaffold for the assembly of a functional preinitiation complex with RNA polymerase II and the general transcription factors.</text>
</comment>
<dbReference type="GO" id="GO:0006357">
    <property type="term" value="P:regulation of transcription by RNA polymerase II"/>
    <property type="evidence" value="ECO:0007669"/>
    <property type="project" value="InterPro"/>
</dbReference>
<protein>
    <recommendedName>
        <fullName evidence="3 8">Mediator of RNA polymerase II transcription subunit 4</fullName>
    </recommendedName>
    <alternativeName>
        <fullName evidence="7 8">Mediator complex subunit 4</fullName>
    </alternativeName>
</protein>
<dbReference type="Proteomes" id="UP000327118">
    <property type="component" value="Unassembled WGS sequence"/>
</dbReference>
<evidence type="ECO:0000313" key="11">
    <source>
        <dbReference type="Proteomes" id="UP000327118"/>
    </source>
</evidence>
<dbReference type="GO" id="GO:0016592">
    <property type="term" value="C:mediator complex"/>
    <property type="evidence" value="ECO:0007669"/>
    <property type="project" value="InterPro"/>
</dbReference>
<name>A0A5N6Z8M6_9EURO</name>
<dbReference type="EMBL" id="ML739082">
    <property type="protein sequence ID" value="KAE8354021.1"/>
    <property type="molecule type" value="Genomic_DNA"/>
</dbReference>
<evidence type="ECO:0000256" key="2">
    <source>
        <dbReference type="ARBA" id="ARBA00009626"/>
    </source>
</evidence>
<dbReference type="GO" id="GO:0003712">
    <property type="term" value="F:transcription coregulator activity"/>
    <property type="evidence" value="ECO:0007669"/>
    <property type="project" value="InterPro"/>
</dbReference>
<reference evidence="11" key="1">
    <citation type="submission" date="2019-04" db="EMBL/GenBank/DDBJ databases">
        <title>Friends and foes A comparative genomics studyof 23 Aspergillus species from section Flavi.</title>
        <authorList>
            <consortium name="DOE Joint Genome Institute"/>
            <person name="Kjaerbolling I."/>
            <person name="Vesth T."/>
            <person name="Frisvad J.C."/>
            <person name="Nybo J.L."/>
            <person name="Theobald S."/>
            <person name="Kildgaard S."/>
            <person name="Isbrandt T."/>
            <person name="Kuo A."/>
            <person name="Sato A."/>
            <person name="Lyhne E.K."/>
            <person name="Kogle M.E."/>
            <person name="Wiebenga A."/>
            <person name="Kun R.S."/>
            <person name="Lubbers R.J."/>
            <person name="Makela M.R."/>
            <person name="Barry K."/>
            <person name="Chovatia M."/>
            <person name="Clum A."/>
            <person name="Daum C."/>
            <person name="Haridas S."/>
            <person name="He G."/>
            <person name="LaButti K."/>
            <person name="Lipzen A."/>
            <person name="Mondo S."/>
            <person name="Riley R."/>
            <person name="Salamov A."/>
            <person name="Simmons B.A."/>
            <person name="Magnuson J.K."/>
            <person name="Henrissat B."/>
            <person name="Mortensen U.H."/>
            <person name="Larsen T.O."/>
            <person name="Devries R.P."/>
            <person name="Grigoriev I.V."/>
            <person name="Machida M."/>
            <person name="Baker S.E."/>
            <person name="Andersen M.R."/>
        </authorList>
    </citation>
    <scope>NUCLEOTIDE SEQUENCE [LARGE SCALE GENOMIC DNA]</scope>
    <source>
        <strain evidence="11">CBS 553.77</strain>
    </source>
</reference>
<evidence type="ECO:0000256" key="6">
    <source>
        <dbReference type="ARBA" id="ARBA00023242"/>
    </source>
</evidence>
<keyword evidence="4 8" id="KW-0805">Transcription regulation</keyword>
<dbReference type="PANTHER" id="PTHR13208">
    <property type="entry name" value="MEDIATOR OF RNA POLYMERASE II TRANSCRIPTION SUBUNIT 4"/>
    <property type="match status" value="1"/>
</dbReference>
<accession>A0A5N6Z8M6</accession>
<comment type="subunit">
    <text evidence="8">Component of the Mediator complex.</text>
</comment>
<evidence type="ECO:0000256" key="5">
    <source>
        <dbReference type="ARBA" id="ARBA00023163"/>
    </source>
</evidence>
<gene>
    <name evidence="8" type="primary">MED4</name>
    <name evidence="10" type="ORF">BDV28DRAFT_147499</name>
</gene>
<dbReference type="OrthoDB" id="1929813at2759"/>
<evidence type="ECO:0000256" key="3">
    <source>
        <dbReference type="ARBA" id="ARBA00020629"/>
    </source>
</evidence>
<organism evidence="10 11">
    <name type="scientific">Aspergillus coremiiformis</name>
    <dbReference type="NCBI Taxonomy" id="138285"/>
    <lineage>
        <taxon>Eukaryota</taxon>
        <taxon>Fungi</taxon>
        <taxon>Dikarya</taxon>
        <taxon>Ascomycota</taxon>
        <taxon>Pezizomycotina</taxon>
        <taxon>Eurotiomycetes</taxon>
        <taxon>Eurotiomycetidae</taxon>
        <taxon>Eurotiales</taxon>
        <taxon>Aspergillaceae</taxon>
        <taxon>Aspergillus</taxon>
        <taxon>Aspergillus subgen. Circumdati</taxon>
    </lineage>
</organism>
<evidence type="ECO:0000256" key="9">
    <source>
        <dbReference type="SAM" id="MobiDB-lite"/>
    </source>
</evidence>
<dbReference type="PANTHER" id="PTHR13208:SF2">
    <property type="entry name" value="MEDIATOR OF RNA POLYMERASE II TRANSCRIPTION SUBUNIT 4"/>
    <property type="match status" value="1"/>
</dbReference>
<evidence type="ECO:0000256" key="8">
    <source>
        <dbReference type="RuleBase" id="RU364141"/>
    </source>
</evidence>
<dbReference type="GO" id="GO:0070847">
    <property type="term" value="C:core mediator complex"/>
    <property type="evidence" value="ECO:0007669"/>
    <property type="project" value="TreeGrafter"/>
</dbReference>
<comment type="subcellular location">
    <subcellularLocation>
        <location evidence="1 8">Nucleus</location>
    </subcellularLocation>
</comment>
<keyword evidence="8" id="KW-0010">Activator</keyword>
<keyword evidence="6 8" id="KW-0539">Nucleus</keyword>
<evidence type="ECO:0000313" key="10">
    <source>
        <dbReference type="EMBL" id="KAE8354021.1"/>
    </source>
</evidence>
<keyword evidence="10" id="KW-0675">Receptor</keyword>
<dbReference type="AlphaFoldDB" id="A0A5N6Z8M6"/>
<comment type="similarity">
    <text evidence="2 8">Belongs to the Mediator complex subunit 4 family.</text>
</comment>